<sequence>MESDLKNSFLLIGSIASFSVRFFREIFKPGFEFKEFIRQCFAVGYRSLPLVTITGFIMGLVLTIQSRPAMSKFGAESWIPSMVSLSLIREIAPVITALICAGRISSGMGAELGSMKVTEQIDAMEVAAINPYRYLVITRTMATTLMIPILVFYADLIGIMGGFVGISMHSGGNLQHYFSTVFDSLEYEDILPATIKTFFFGFFIGIIGCYEGFNASGGTASVGKAANSAVVSASLSIFIIDMIAVQLTDLFF</sequence>
<keyword evidence="5 7" id="KW-1133">Transmembrane helix</keyword>
<dbReference type="STRING" id="454006.SAMN05421825_2516"/>
<feature type="transmembrane region" description="Helical" evidence="7">
    <location>
        <begin position="190"/>
        <end position="213"/>
    </location>
</feature>
<reference evidence="9" key="1">
    <citation type="submission" date="2016-10" db="EMBL/GenBank/DDBJ databases">
        <authorList>
            <person name="Varghese N."/>
            <person name="Submissions S."/>
        </authorList>
    </citation>
    <scope>NUCLEOTIDE SEQUENCE [LARGE SCALE GENOMIC DNA]</scope>
    <source>
        <strain evidence="9">DSM 19684</strain>
    </source>
</reference>
<dbReference type="PANTHER" id="PTHR30188">
    <property type="entry name" value="ABC TRANSPORTER PERMEASE PROTEIN-RELATED"/>
    <property type="match status" value="1"/>
</dbReference>
<dbReference type="GO" id="GO:0005548">
    <property type="term" value="F:phospholipid transporter activity"/>
    <property type="evidence" value="ECO:0007669"/>
    <property type="project" value="TreeGrafter"/>
</dbReference>
<evidence type="ECO:0000256" key="1">
    <source>
        <dbReference type="ARBA" id="ARBA00004141"/>
    </source>
</evidence>
<dbReference type="NCBIfam" id="TIGR00056">
    <property type="entry name" value="MlaE family lipid ABC transporter permease subunit"/>
    <property type="match status" value="1"/>
</dbReference>
<dbReference type="InterPro" id="IPR003453">
    <property type="entry name" value="ABC_MlaE_roteobac"/>
</dbReference>
<dbReference type="GO" id="GO:0043190">
    <property type="term" value="C:ATP-binding cassette (ABC) transporter complex"/>
    <property type="evidence" value="ECO:0007669"/>
    <property type="project" value="InterPro"/>
</dbReference>
<feature type="transmembrane region" description="Helical" evidence="7">
    <location>
        <begin position="225"/>
        <end position="247"/>
    </location>
</feature>
<evidence type="ECO:0000313" key="9">
    <source>
        <dbReference type="Proteomes" id="UP000199203"/>
    </source>
</evidence>
<evidence type="ECO:0000256" key="5">
    <source>
        <dbReference type="ARBA" id="ARBA00022989"/>
    </source>
</evidence>
<dbReference type="OrthoDB" id="9810518at2"/>
<proteinExistence type="inferred from homology"/>
<evidence type="ECO:0000256" key="3">
    <source>
        <dbReference type="ARBA" id="ARBA00022448"/>
    </source>
</evidence>
<gene>
    <name evidence="8" type="ORF">SAMN05421825_2516</name>
</gene>
<dbReference type="AlphaFoldDB" id="A0A1G7R0N3"/>
<feature type="transmembrane region" description="Helical" evidence="7">
    <location>
        <begin position="145"/>
        <end position="170"/>
    </location>
</feature>
<name>A0A1G7R0N3_9FLAO</name>
<evidence type="ECO:0000313" key="8">
    <source>
        <dbReference type="EMBL" id="SDG04338.1"/>
    </source>
</evidence>
<evidence type="ECO:0000256" key="6">
    <source>
        <dbReference type="ARBA" id="ARBA00023136"/>
    </source>
</evidence>
<evidence type="ECO:0000256" key="2">
    <source>
        <dbReference type="ARBA" id="ARBA00007556"/>
    </source>
</evidence>
<dbReference type="EMBL" id="FNBH01000003">
    <property type="protein sequence ID" value="SDG04338.1"/>
    <property type="molecule type" value="Genomic_DNA"/>
</dbReference>
<comment type="subcellular location">
    <subcellularLocation>
        <location evidence="1">Membrane</location>
        <topology evidence="1">Multi-pass membrane protein</topology>
    </subcellularLocation>
</comment>
<protein>
    <submittedName>
        <fullName evidence="8">Phospholipid/cholesterol/gamma-HCH transport system permease protein</fullName>
    </submittedName>
</protein>
<keyword evidence="4 7" id="KW-0812">Transmembrane</keyword>
<evidence type="ECO:0000256" key="7">
    <source>
        <dbReference type="RuleBase" id="RU362044"/>
    </source>
</evidence>
<dbReference type="RefSeq" id="WP_089873794.1">
    <property type="nucleotide sequence ID" value="NZ_FNBH01000003.1"/>
</dbReference>
<organism evidence="8 9">
    <name type="scientific">Epilithonimonas hungarica</name>
    <dbReference type="NCBI Taxonomy" id="454006"/>
    <lineage>
        <taxon>Bacteria</taxon>
        <taxon>Pseudomonadati</taxon>
        <taxon>Bacteroidota</taxon>
        <taxon>Flavobacteriia</taxon>
        <taxon>Flavobacteriales</taxon>
        <taxon>Weeksellaceae</taxon>
        <taxon>Chryseobacterium group</taxon>
        <taxon>Epilithonimonas</taxon>
    </lineage>
</organism>
<dbReference type="Proteomes" id="UP000199203">
    <property type="component" value="Unassembled WGS sequence"/>
</dbReference>
<dbReference type="InterPro" id="IPR030802">
    <property type="entry name" value="Permease_MalE"/>
</dbReference>
<dbReference type="PANTHER" id="PTHR30188:SF4">
    <property type="entry name" value="PROTEIN TRIGALACTOSYLDIACYLGLYCEROL 1, CHLOROPLASTIC"/>
    <property type="match status" value="1"/>
</dbReference>
<keyword evidence="9" id="KW-1185">Reference proteome</keyword>
<feature type="transmembrane region" description="Helical" evidence="7">
    <location>
        <begin position="43"/>
        <end position="64"/>
    </location>
</feature>
<dbReference type="Pfam" id="PF02405">
    <property type="entry name" value="MlaE"/>
    <property type="match status" value="1"/>
</dbReference>
<accession>A0A1G7R0N3</accession>
<comment type="caution">
    <text evidence="7">Lacks conserved residue(s) required for the propagation of feature annotation.</text>
</comment>
<evidence type="ECO:0000256" key="4">
    <source>
        <dbReference type="ARBA" id="ARBA00022692"/>
    </source>
</evidence>
<keyword evidence="6 7" id="KW-0472">Membrane</keyword>
<comment type="similarity">
    <text evidence="2 7">Belongs to the MlaE permease family.</text>
</comment>
<keyword evidence="3" id="KW-0813">Transport</keyword>